<gene>
    <name evidence="1" type="ORF">J0A69_15805</name>
</gene>
<dbReference type="Proteomes" id="UP000664480">
    <property type="component" value="Unassembled WGS sequence"/>
</dbReference>
<dbReference type="EMBL" id="JAFKCU010000003">
    <property type="protein sequence ID" value="MBN7816910.1"/>
    <property type="molecule type" value="Genomic_DNA"/>
</dbReference>
<evidence type="ECO:0000313" key="2">
    <source>
        <dbReference type="Proteomes" id="UP000664480"/>
    </source>
</evidence>
<organism evidence="1 2">
    <name type="scientific">Algoriphagus pacificus</name>
    <dbReference type="NCBI Taxonomy" id="2811234"/>
    <lineage>
        <taxon>Bacteria</taxon>
        <taxon>Pseudomonadati</taxon>
        <taxon>Bacteroidota</taxon>
        <taxon>Cytophagia</taxon>
        <taxon>Cytophagales</taxon>
        <taxon>Cyclobacteriaceae</taxon>
        <taxon>Algoriphagus</taxon>
    </lineage>
</organism>
<dbReference type="RefSeq" id="WP_206587564.1">
    <property type="nucleotide sequence ID" value="NZ_JAFKCU010000003.1"/>
</dbReference>
<protein>
    <submittedName>
        <fullName evidence="1">Uncharacterized protein</fullName>
    </submittedName>
</protein>
<evidence type="ECO:0000313" key="1">
    <source>
        <dbReference type="EMBL" id="MBN7816910.1"/>
    </source>
</evidence>
<comment type="caution">
    <text evidence="1">The sequence shown here is derived from an EMBL/GenBank/DDBJ whole genome shotgun (WGS) entry which is preliminary data.</text>
</comment>
<keyword evidence="2" id="KW-1185">Reference proteome</keyword>
<reference evidence="1 2" key="1">
    <citation type="submission" date="2021-03" db="EMBL/GenBank/DDBJ databases">
        <title>novel species isolated from a fishpond in China.</title>
        <authorList>
            <person name="Lu H."/>
            <person name="Cai Z."/>
        </authorList>
    </citation>
    <scope>NUCLEOTIDE SEQUENCE [LARGE SCALE GENOMIC DNA]</scope>
    <source>
        <strain evidence="1 2">YJ13C</strain>
    </source>
</reference>
<sequence>MIQKQDLLQANFKTEQVQQRYFLEKNSSRQNKTASIFRECHTTITTG</sequence>
<proteinExistence type="predicted"/>
<name>A0ABS3CL06_9BACT</name>
<accession>A0ABS3CL06</accession>